<organism evidence="1 2">
    <name type="scientific">Paenibacillus taichungensis</name>
    <dbReference type="NCBI Taxonomy" id="484184"/>
    <lineage>
        <taxon>Bacteria</taxon>
        <taxon>Bacillati</taxon>
        <taxon>Bacillota</taxon>
        <taxon>Bacilli</taxon>
        <taxon>Bacillales</taxon>
        <taxon>Paenibacillaceae</taxon>
        <taxon>Paenibacillus</taxon>
    </lineage>
</organism>
<keyword evidence="2" id="KW-1185">Reference proteome</keyword>
<gene>
    <name evidence="1" type="ORF">HP548_12390</name>
</gene>
<accession>A0ABX2MLH8</accession>
<evidence type="ECO:0000313" key="2">
    <source>
        <dbReference type="Proteomes" id="UP000577724"/>
    </source>
</evidence>
<comment type="caution">
    <text evidence="1">The sequence shown here is derived from an EMBL/GenBank/DDBJ whole genome shotgun (WGS) entry which is preliminary data.</text>
</comment>
<protein>
    <submittedName>
        <fullName evidence="1">Uncharacterized protein</fullName>
    </submittedName>
</protein>
<name>A0ABX2MLH8_9BACL</name>
<proteinExistence type="predicted"/>
<dbReference type="EMBL" id="JABMCC010000107">
    <property type="protein sequence ID" value="NUU54875.1"/>
    <property type="molecule type" value="Genomic_DNA"/>
</dbReference>
<evidence type="ECO:0000313" key="1">
    <source>
        <dbReference type="EMBL" id="NUU54875.1"/>
    </source>
</evidence>
<reference evidence="1 2" key="1">
    <citation type="submission" date="2020-05" db="EMBL/GenBank/DDBJ databases">
        <title>Genome Sequencing of Type Strains.</title>
        <authorList>
            <person name="Lemaire J.F."/>
            <person name="Inderbitzin P."/>
            <person name="Gregorio O.A."/>
            <person name="Collins S.B."/>
            <person name="Wespe N."/>
            <person name="Knight-Connoni V."/>
        </authorList>
    </citation>
    <scope>NUCLEOTIDE SEQUENCE [LARGE SCALE GENOMIC DNA]</scope>
    <source>
        <strain evidence="1 2">DSM 19942</strain>
    </source>
</reference>
<dbReference type="GeneID" id="97131515"/>
<dbReference type="RefSeq" id="WP_175381811.1">
    <property type="nucleotide sequence ID" value="NZ_CBCRYD010000039.1"/>
</dbReference>
<sequence length="190" mass="22332">MNQEQLQPNYYWIRVFDYKFERDQSDKGVMLDEFYTKELTDRESVKQLVKDRYCKSTGEKIGFAKPKKEKSGMYAIIMESDLFFYNRFYATINTPCFVCLGNIVGKASTFPKAYIGPRMGYQPGDDVFMDLTITAYFCSSECQQNYYRIKSNQEGEFQFREEGDQGAVYGYVYLIYNRSEKHGSMVDQEV</sequence>
<dbReference type="Proteomes" id="UP000577724">
    <property type="component" value="Unassembled WGS sequence"/>
</dbReference>